<dbReference type="KEGG" id="hir:HETIRDRAFT_162620"/>
<gene>
    <name evidence="1" type="ORF">HETIRDRAFT_162620</name>
</gene>
<organism evidence="1 2">
    <name type="scientific">Heterobasidion irregulare (strain TC 32-1)</name>
    <dbReference type="NCBI Taxonomy" id="747525"/>
    <lineage>
        <taxon>Eukaryota</taxon>
        <taxon>Fungi</taxon>
        <taxon>Dikarya</taxon>
        <taxon>Basidiomycota</taxon>
        <taxon>Agaricomycotina</taxon>
        <taxon>Agaricomycetes</taxon>
        <taxon>Russulales</taxon>
        <taxon>Bondarzewiaceae</taxon>
        <taxon>Heterobasidion</taxon>
        <taxon>Heterobasidion annosum species complex</taxon>
    </lineage>
</organism>
<dbReference type="RefSeq" id="XP_009552088.1">
    <property type="nucleotide sequence ID" value="XM_009553793.1"/>
</dbReference>
<dbReference type="InParanoid" id="W4JQV6"/>
<reference evidence="1 2" key="1">
    <citation type="journal article" date="2012" name="New Phytol.">
        <title>Insight into trade-off between wood decay and parasitism from the genome of a fungal forest pathogen.</title>
        <authorList>
            <person name="Olson A."/>
            <person name="Aerts A."/>
            <person name="Asiegbu F."/>
            <person name="Belbahri L."/>
            <person name="Bouzid O."/>
            <person name="Broberg A."/>
            <person name="Canback B."/>
            <person name="Coutinho P.M."/>
            <person name="Cullen D."/>
            <person name="Dalman K."/>
            <person name="Deflorio G."/>
            <person name="van Diepen L.T."/>
            <person name="Dunand C."/>
            <person name="Duplessis S."/>
            <person name="Durling M."/>
            <person name="Gonthier P."/>
            <person name="Grimwood J."/>
            <person name="Fossdal C.G."/>
            <person name="Hansson D."/>
            <person name="Henrissat B."/>
            <person name="Hietala A."/>
            <person name="Himmelstrand K."/>
            <person name="Hoffmeister D."/>
            <person name="Hogberg N."/>
            <person name="James T.Y."/>
            <person name="Karlsson M."/>
            <person name="Kohler A."/>
            <person name="Kues U."/>
            <person name="Lee Y.H."/>
            <person name="Lin Y.C."/>
            <person name="Lind M."/>
            <person name="Lindquist E."/>
            <person name="Lombard V."/>
            <person name="Lucas S."/>
            <person name="Lunden K."/>
            <person name="Morin E."/>
            <person name="Murat C."/>
            <person name="Park J."/>
            <person name="Raffaello T."/>
            <person name="Rouze P."/>
            <person name="Salamov A."/>
            <person name="Schmutz J."/>
            <person name="Solheim H."/>
            <person name="Stahlberg J."/>
            <person name="Velez H."/>
            <person name="de Vries R.P."/>
            <person name="Wiebenga A."/>
            <person name="Woodward S."/>
            <person name="Yakovlev I."/>
            <person name="Garbelotto M."/>
            <person name="Martin F."/>
            <person name="Grigoriev I.V."/>
            <person name="Stenlid J."/>
        </authorList>
    </citation>
    <scope>NUCLEOTIDE SEQUENCE [LARGE SCALE GENOMIC DNA]</scope>
    <source>
        <strain evidence="1 2">TC 32-1</strain>
    </source>
</reference>
<proteinExistence type="predicted"/>
<dbReference type="EMBL" id="KI925465">
    <property type="protein sequence ID" value="ETW75844.1"/>
    <property type="molecule type" value="Genomic_DNA"/>
</dbReference>
<dbReference type="OrthoDB" id="3346251at2759"/>
<name>W4JQV6_HETIT</name>
<evidence type="ECO:0000313" key="2">
    <source>
        <dbReference type="Proteomes" id="UP000030671"/>
    </source>
</evidence>
<keyword evidence="2" id="KW-1185">Reference proteome</keyword>
<dbReference type="AlphaFoldDB" id="W4JQV6"/>
<protein>
    <submittedName>
        <fullName evidence="1">Uncharacterized protein</fullName>
    </submittedName>
</protein>
<evidence type="ECO:0000313" key="1">
    <source>
        <dbReference type="EMBL" id="ETW75844.1"/>
    </source>
</evidence>
<dbReference type="Proteomes" id="UP000030671">
    <property type="component" value="Unassembled WGS sequence"/>
</dbReference>
<sequence>MQNAVRWTRLFCSPNSVEYLKPNTISSKRRQHPVRWVRQNHTLGDVVDSQRNRVSLSYSITWIMSQRILIHLRDAGAPKEPHTAVTHHLQSLQDINTAIRAYALSPTRPQHELHRAQDRQAGEDLAELNLPVRIGRSIVADDRSHPVATPLDKALYTSQKAIWEQRQDV</sequence>
<accession>W4JQV6</accession>
<dbReference type="HOGENOM" id="CLU_1578724_0_0_1"/>
<dbReference type="GeneID" id="20667784"/>